<evidence type="ECO:0000256" key="4">
    <source>
        <dbReference type="ARBA" id="ARBA00022679"/>
    </source>
</evidence>
<reference evidence="7" key="1">
    <citation type="submission" date="2018-11" db="EMBL/GenBank/DDBJ databases">
        <title>Proposal to divide the Flavobacteriaceae and reorganize its genera based on Amino Acid Identity values calculated from whole genome sequences.</title>
        <authorList>
            <person name="Nicholson A.C."/>
            <person name="Gulvik C.A."/>
            <person name="Whitney A.M."/>
            <person name="Sheth M."/>
            <person name="Batra D."/>
            <person name="Pryor J."/>
            <person name="Bernardet J.-F."/>
            <person name="Hugo C."/>
            <person name="Kampfer P."/>
            <person name="Newman J.D."/>
            <person name="McQuiston J.R."/>
        </authorList>
    </citation>
    <scope>NUCLEOTIDE SEQUENCE [LARGE SCALE GENOMIC DNA]</scope>
    <source>
        <strain evidence="7">H6466</strain>
    </source>
</reference>
<dbReference type="Proteomes" id="UP000272316">
    <property type="component" value="Chromosome"/>
</dbReference>
<keyword evidence="5" id="KW-0949">S-adenosyl-L-methionine</keyword>
<dbReference type="KEGG" id="eva:EIB75_08040"/>
<sequence>MINSTIYTCPICGSNQLEIVKEEIICPQCESHYPKINDIPIFVENTFSYINDTYISLECHIKNIREYIESNQKMFPFQNGRISTLNKIVDSYTQNLVLYEQMSESIKKYVNINYILQSDLNRYKNDPLIGKELLYVVRDWGYSNESEDEISSIYSMIEKLIKKFSILDSILFIGCGTGRFACEASQIVKKVYCSDLSYRMIYLLDGILNNKSFNIHEINDSNVYSIDDVIRNFTVKASNLSSTVKNINYFISDVRQLPIEDESLNTVASVYFIDVMNIENYIQEISRVLKTNGVFINIGPIGYPYSNFVHKILPTEIKQIFKKNNFEIVFEEFLECTYMHSNIKLSKTIHKNWIFVARKKTENQVSINIDSVLSINTSVFIETKVEINNHGSSVFEHNLITKNGSVYEHSDLIIEILKQINGKISIKQIIEVLSENFELEFEADYLLSVIGKLIKDKTLELVQ</sequence>
<dbReference type="EC" id="2.1.1.22" evidence="2"/>
<dbReference type="CDD" id="cd02440">
    <property type="entry name" value="AdoMet_MTases"/>
    <property type="match status" value="1"/>
</dbReference>
<dbReference type="PANTHER" id="PTHR12303">
    <property type="entry name" value="CARNOSINE N-METHYLTRANSFERASE"/>
    <property type="match status" value="1"/>
</dbReference>
<proteinExistence type="inferred from homology"/>
<evidence type="ECO:0000256" key="5">
    <source>
        <dbReference type="ARBA" id="ARBA00022691"/>
    </source>
</evidence>
<dbReference type="Gene3D" id="3.40.50.150">
    <property type="entry name" value="Vaccinia Virus protein VP39"/>
    <property type="match status" value="1"/>
</dbReference>
<dbReference type="AlphaFoldDB" id="A0A3G8ZEI4"/>
<evidence type="ECO:0000256" key="2">
    <source>
        <dbReference type="ARBA" id="ARBA00012003"/>
    </source>
</evidence>
<dbReference type="SUPFAM" id="SSF158997">
    <property type="entry name" value="Trm112p-like"/>
    <property type="match status" value="1"/>
</dbReference>
<dbReference type="InterPro" id="IPR012901">
    <property type="entry name" value="CARME"/>
</dbReference>
<dbReference type="Pfam" id="PF07942">
    <property type="entry name" value="CARME"/>
    <property type="match status" value="1"/>
</dbReference>
<organism evidence="6 7">
    <name type="scientific">Epilithonimonas vandammei</name>
    <dbReference type="NCBI Taxonomy" id="2487072"/>
    <lineage>
        <taxon>Bacteria</taxon>
        <taxon>Pseudomonadati</taxon>
        <taxon>Bacteroidota</taxon>
        <taxon>Flavobacteriia</taxon>
        <taxon>Flavobacteriales</taxon>
        <taxon>Weeksellaceae</taxon>
        <taxon>Chryseobacterium group</taxon>
        <taxon>Epilithonimonas</taxon>
    </lineage>
</organism>
<protein>
    <recommendedName>
        <fullName evidence="2">carnosine N-methyltransferase</fullName>
        <ecNumber evidence="2">2.1.1.22</ecNumber>
    </recommendedName>
</protein>
<name>A0A3G8ZEI4_9FLAO</name>
<keyword evidence="3 6" id="KW-0489">Methyltransferase</keyword>
<evidence type="ECO:0000313" key="6">
    <source>
        <dbReference type="EMBL" id="AZI55195.1"/>
    </source>
</evidence>
<dbReference type="PANTHER" id="PTHR12303:SF6">
    <property type="entry name" value="CARNOSINE N-METHYLTRANSFERASE"/>
    <property type="match status" value="1"/>
</dbReference>
<keyword evidence="4 6" id="KW-0808">Transferase</keyword>
<dbReference type="InterPro" id="IPR029063">
    <property type="entry name" value="SAM-dependent_MTases_sf"/>
</dbReference>
<dbReference type="EMBL" id="CP034160">
    <property type="protein sequence ID" value="AZI55195.1"/>
    <property type="molecule type" value="Genomic_DNA"/>
</dbReference>
<accession>A0A3G8ZEI4</accession>
<dbReference type="SUPFAM" id="SSF53335">
    <property type="entry name" value="S-adenosyl-L-methionine-dependent methyltransferases"/>
    <property type="match status" value="1"/>
</dbReference>
<dbReference type="SMART" id="SM01296">
    <property type="entry name" value="N2227"/>
    <property type="match status" value="1"/>
</dbReference>
<gene>
    <name evidence="6" type="ORF">EIB75_08040</name>
</gene>
<dbReference type="GO" id="GO:0032259">
    <property type="term" value="P:methylation"/>
    <property type="evidence" value="ECO:0007669"/>
    <property type="project" value="UniProtKB-KW"/>
</dbReference>
<evidence type="ECO:0000256" key="3">
    <source>
        <dbReference type="ARBA" id="ARBA00022603"/>
    </source>
</evidence>
<evidence type="ECO:0000256" key="1">
    <source>
        <dbReference type="ARBA" id="ARBA00010086"/>
    </source>
</evidence>
<evidence type="ECO:0000313" key="7">
    <source>
        <dbReference type="Proteomes" id="UP000272316"/>
    </source>
</evidence>
<dbReference type="GO" id="GO:0030735">
    <property type="term" value="F:carnosine N-methyltransferase activity"/>
    <property type="evidence" value="ECO:0007669"/>
    <property type="project" value="UniProtKB-EC"/>
</dbReference>
<comment type="similarity">
    <text evidence="1">Belongs to the carnosine N-methyltransferase family.</text>
</comment>